<gene>
    <name evidence="2" type="ORF">D9756_010298</name>
</gene>
<dbReference type="OrthoDB" id="10420863at2759"/>
<keyword evidence="3" id="KW-1185">Reference proteome</keyword>
<evidence type="ECO:0000256" key="1">
    <source>
        <dbReference type="SAM" id="MobiDB-lite"/>
    </source>
</evidence>
<name>A0A8H5CTN7_9AGAR</name>
<proteinExistence type="predicted"/>
<evidence type="ECO:0000313" key="2">
    <source>
        <dbReference type="EMBL" id="KAF5347809.1"/>
    </source>
</evidence>
<feature type="compositionally biased region" description="Polar residues" evidence="1">
    <location>
        <begin position="1"/>
        <end position="21"/>
    </location>
</feature>
<dbReference type="AlphaFoldDB" id="A0A8H5CTN7"/>
<dbReference type="Proteomes" id="UP000559027">
    <property type="component" value="Unassembled WGS sequence"/>
</dbReference>
<sequence>MSSAEETAIGTTLCESSTSASTPPPRGHLPPITESREQPPSSLEVYASENGLTSVFFDDEEMSPLRRFVWAVYGFFADFCCCRK</sequence>
<organism evidence="2 3">
    <name type="scientific">Leucocoprinus leucothites</name>
    <dbReference type="NCBI Taxonomy" id="201217"/>
    <lineage>
        <taxon>Eukaryota</taxon>
        <taxon>Fungi</taxon>
        <taxon>Dikarya</taxon>
        <taxon>Basidiomycota</taxon>
        <taxon>Agaricomycotina</taxon>
        <taxon>Agaricomycetes</taxon>
        <taxon>Agaricomycetidae</taxon>
        <taxon>Agaricales</taxon>
        <taxon>Agaricineae</taxon>
        <taxon>Agaricaceae</taxon>
        <taxon>Leucocoprinus</taxon>
    </lineage>
</organism>
<dbReference type="EMBL" id="JAACJO010000023">
    <property type="protein sequence ID" value="KAF5347809.1"/>
    <property type="molecule type" value="Genomic_DNA"/>
</dbReference>
<reference evidence="2 3" key="1">
    <citation type="journal article" date="2020" name="ISME J.">
        <title>Uncovering the hidden diversity of litter-decomposition mechanisms in mushroom-forming fungi.</title>
        <authorList>
            <person name="Floudas D."/>
            <person name="Bentzer J."/>
            <person name="Ahren D."/>
            <person name="Johansson T."/>
            <person name="Persson P."/>
            <person name="Tunlid A."/>
        </authorList>
    </citation>
    <scope>NUCLEOTIDE SEQUENCE [LARGE SCALE GENOMIC DNA]</scope>
    <source>
        <strain evidence="2 3">CBS 146.42</strain>
    </source>
</reference>
<comment type="caution">
    <text evidence="2">The sequence shown here is derived from an EMBL/GenBank/DDBJ whole genome shotgun (WGS) entry which is preliminary data.</text>
</comment>
<feature type="region of interest" description="Disordered" evidence="1">
    <location>
        <begin position="1"/>
        <end position="41"/>
    </location>
</feature>
<accession>A0A8H5CTN7</accession>
<evidence type="ECO:0000313" key="3">
    <source>
        <dbReference type="Proteomes" id="UP000559027"/>
    </source>
</evidence>
<protein>
    <submittedName>
        <fullName evidence="2">Uncharacterized protein</fullName>
    </submittedName>
</protein>